<feature type="binding site" evidence="21">
    <location>
        <position position="332"/>
    </location>
    <ligand>
        <name>NAD(+)</name>
        <dbReference type="ChEBI" id="CHEBI:57540"/>
    </ligand>
</feature>
<comment type="similarity">
    <text evidence="20">Belongs to the shikimate kinase family.</text>
</comment>
<evidence type="ECO:0000256" key="3">
    <source>
        <dbReference type="ARBA" id="ARBA00001947"/>
    </source>
</evidence>
<comment type="caution">
    <text evidence="21">Lacks conserved residue(s) required for the propagation of feature annotation.</text>
</comment>
<dbReference type="GO" id="GO:0009073">
    <property type="term" value="P:aromatic amino acid family biosynthetic process"/>
    <property type="evidence" value="ECO:0007669"/>
    <property type="project" value="UniProtKB-KW"/>
</dbReference>
<comment type="cofactor">
    <cofactor evidence="20">
        <name>Mg(2+)</name>
        <dbReference type="ChEBI" id="CHEBI:18420"/>
    </cofactor>
    <text evidence="20">Binds 1 Mg(2+) ion per subunit.</text>
</comment>
<reference evidence="24" key="1">
    <citation type="journal article" date="2020" name="mSystems">
        <title>Genome- and Community-Level Interaction Insights into Carbon Utilization and Element Cycling Functions of Hydrothermarchaeota in Hydrothermal Sediment.</title>
        <authorList>
            <person name="Zhou Z."/>
            <person name="Liu Y."/>
            <person name="Xu W."/>
            <person name="Pan J."/>
            <person name="Luo Z.H."/>
            <person name="Li M."/>
        </authorList>
    </citation>
    <scope>NUCLEOTIDE SEQUENCE [LARGE SCALE GENOMIC DNA]</scope>
    <source>
        <strain evidence="24">SpSt-222</strain>
    </source>
</reference>
<evidence type="ECO:0000256" key="2">
    <source>
        <dbReference type="ARBA" id="ARBA00001911"/>
    </source>
</evidence>
<evidence type="ECO:0000256" key="19">
    <source>
        <dbReference type="ARBA" id="ARBA00048567"/>
    </source>
</evidence>
<dbReference type="Pfam" id="PF01202">
    <property type="entry name" value="SKI"/>
    <property type="match status" value="1"/>
</dbReference>
<dbReference type="InterPro" id="IPR050071">
    <property type="entry name" value="Dehydroquinate_synthase"/>
</dbReference>
<dbReference type="HAMAP" id="MF_00109">
    <property type="entry name" value="Shikimate_kinase"/>
    <property type="match status" value="1"/>
</dbReference>
<dbReference type="UniPathway" id="UPA00053">
    <property type="reaction ID" value="UER00085"/>
</dbReference>
<comment type="subcellular location">
    <subcellularLocation>
        <location evidence="21">Cytoplasm</location>
    </subcellularLocation>
</comment>
<sequence>MIERIALIGLSGSGKSAIAPLLADRLGWRPVDTDRMVEERFGLPIPEIFARFGESVFRAAEREALLEATAQRHVVIATGGGIVLDERNWVPLRSGTAVVHLTARIETLAARLRSQWALDAASARPLLAGDLEARLHMLWEQRRALYQRADIVVETDGRTPEELVEVIAAAVHSRAERGLIPFLALASATGRSDLYVQSGLLAALGELARHRWPDARRAFVITDDHVARHWGEPTRRALEAGGFDVSVLRIPPGETSKILTTVEWLLDQLLGHGIERTDIVVALGGGVIGDLAGFVASIVLRGVGLVQVPTSLLAMVDASVGGKTGVDHQLGKNLIGTFYQPHLVVADPTVLETLPEAERRSGWAEVVKHAMIEYSATCQSVVPPLVELLQQRRFEDWWHSTDLDEVIRRNIAIKASVVAQDERESGLRRILNYGHTLGHAIEAASAYQLRHGEAVALGLRAAARIAQQMGLCSEELVPLQDELLDAAGLPRTATLPVEEVLACLRYDKKVAGGMPTWILPVEPGRVVVRRDVPSQLVREVAAALLTAG</sequence>
<evidence type="ECO:0000256" key="15">
    <source>
        <dbReference type="ARBA" id="ARBA00023027"/>
    </source>
</evidence>
<dbReference type="GO" id="GO:0009423">
    <property type="term" value="P:chorismate biosynthetic process"/>
    <property type="evidence" value="ECO:0007669"/>
    <property type="project" value="UniProtKB-UniRule"/>
</dbReference>
<comment type="pathway">
    <text evidence="6 20">Metabolic intermediate biosynthesis; chorismate biosynthesis; chorismate from D-erythrose 4-phosphate and phosphoenolpyruvate: step 5/7.</text>
</comment>
<dbReference type="NCBIfam" id="TIGR01357">
    <property type="entry name" value="aroB"/>
    <property type="match status" value="1"/>
</dbReference>
<evidence type="ECO:0000256" key="9">
    <source>
        <dbReference type="ARBA" id="ARBA00022679"/>
    </source>
</evidence>
<organism evidence="24">
    <name type="scientific">Thermomicrobium roseum</name>
    <dbReference type="NCBI Taxonomy" id="500"/>
    <lineage>
        <taxon>Bacteria</taxon>
        <taxon>Pseudomonadati</taxon>
        <taxon>Thermomicrobiota</taxon>
        <taxon>Thermomicrobia</taxon>
        <taxon>Thermomicrobiales</taxon>
        <taxon>Thermomicrobiaceae</taxon>
        <taxon>Thermomicrobium</taxon>
    </lineage>
</organism>
<evidence type="ECO:0000256" key="17">
    <source>
        <dbReference type="ARBA" id="ARBA00023239"/>
    </source>
</evidence>
<dbReference type="Gene3D" id="1.20.1090.10">
    <property type="entry name" value="Dehydroquinate synthase-like - alpha domain"/>
    <property type="match status" value="1"/>
</dbReference>
<evidence type="ECO:0000256" key="20">
    <source>
        <dbReference type="HAMAP-Rule" id="MF_00109"/>
    </source>
</evidence>
<evidence type="ECO:0000259" key="23">
    <source>
        <dbReference type="Pfam" id="PF24621"/>
    </source>
</evidence>
<dbReference type="InterPro" id="IPR016037">
    <property type="entry name" value="DHQ_synth_AroB"/>
</dbReference>
<dbReference type="InterPro" id="IPR000623">
    <property type="entry name" value="Shikimate_kinase/TSH1"/>
</dbReference>
<dbReference type="Gene3D" id="3.40.50.300">
    <property type="entry name" value="P-loop containing nucleotide triphosphate hydrolases"/>
    <property type="match status" value="1"/>
</dbReference>
<gene>
    <name evidence="21 24" type="primary">aroB</name>
    <name evidence="20" type="synonym">aroK</name>
    <name evidence="24" type="ORF">ENP47_01430</name>
</gene>
<proteinExistence type="inferred from homology"/>
<dbReference type="GO" id="GO:0005737">
    <property type="term" value="C:cytoplasm"/>
    <property type="evidence" value="ECO:0007669"/>
    <property type="project" value="UniProtKB-SubCell"/>
</dbReference>
<dbReference type="PRINTS" id="PR01100">
    <property type="entry name" value="SHIKIMTKNASE"/>
</dbReference>
<dbReference type="EC" id="2.7.1.71" evidence="20"/>
<dbReference type="SUPFAM" id="SSF56796">
    <property type="entry name" value="Dehydroquinate synthase-like"/>
    <property type="match status" value="1"/>
</dbReference>
<dbReference type="GO" id="GO:0005524">
    <property type="term" value="F:ATP binding"/>
    <property type="evidence" value="ECO:0007669"/>
    <property type="project" value="UniProtKB-UniRule"/>
</dbReference>
<keyword evidence="9 20" id="KW-0808">Transferase</keyword>
<keyword evidence="8 21" id="KW-0028">Amino-acid biosynthesis</keyword>
<evidence type="ECO:0000256" key="1">
    <source>
        <dbReference type="ARBA" id="ARBA00001393"/>
    </source>
</evidence>
<keyword evidence="20" id="KW-0460">Magnesium</keyword>
<dbReference type="InterPro" id="IPR030960">
    <property type="entry name" value="DHQS/DOIS_N"/>
</dbReference>
<keyword evidence="16 21" id="KW-0057">Aromatic amino acid biosynthesis</keyword>
<evidence type="ECO:0000256" key="5">
    <source>
        <dbReference type="ARBA" id="ARBA00004661"/>
    </source>
</evidence>
<keyword evidence="10 21" id="KW-0479">Metal-binding</keyword>
<feature type="domain" description="3-dehydroquinate synthase C-terminal" evidence="23">
    <location>
        <begin position="362"/>
        <end position="510"/>
    </location>
</feature>
<comment type="cofactor">
    <cofactor evidence="21">
        <name>Co(2+)</name>
        <dbReference type="ChEBI" id="CHEBI:48828"/>
    </cofactor>
    <cofactor evidence="21">
        <name>Zn(2+)</name>
        <dbReference type="ChEBI" id="CHEBI:29105"/>
    </cofactor>
    <text evidence="21">Binds 1 divalent metal cation per subunit. Can use either Co(2+) or Zn(2+).</text>
</comment>
<keyword evidence="18" id="KW-0511">Multifunctional enzyme</keyword>
<dbReference type="SUPFAM" id="SSF52540">
    <property type="entry name" value="P-loop containing nucleoside triphosphate hydrolases"/>
    <property type="match status" value="1"/>
</dbReference>
<dbReference type="PANTHER" id="PTHR43622">
    <property type="entry name" value="3-DEHYDROQUINATE SYNTHASE"/>
    <property type="match status" value="1"/>
</dbReference>
<dbReference type="PANTHER" id="PTHR43622:SF7">
    <property type="entry name" value="3-DEHYDROQUINATE SYNTHASE, CHLOROPLASTIC"/>
    <property type="match status" value="1"/>
</dbReference>
<feature type="binding site" evidence="20">
    <location>
        <position position="16"/>
    </location>
    <ligand>
        <name>Mg(2+)</name>
        <dbReference type="ChEBI" id="CHEBI:18420"/>
    </ligand>
</feature>
<comment type="function">
    <text evidence="4 21">Catalyzes the conversion of 3-deoxy-D-arabino-heptulosonate 7-phosphate (DAHP) to dehydroquinate (DHQ).</text>
</comment>
<comment type="subunit">
    <text evidence="20">Monomer.</text>
</comment>
<feature type="binding site" evidence="21">
    <location>
        <position position="435"/>
    </location>
    <ligand>
        <name>Zn(2+)</name>
        <dbReference type="ChEBI" id="CHEBI:29105"/>
    </ligand>
</feature>
<feature type="binding site" evidence="21">
    <location>
        <begin position="310"/>
        <end position="311"/>
    </location>
    <ligand>
        <name>NAD(+)</name>
        <dbReference type="ChEBI" id="CHEBI:57540"/>
    </ligand>
</feature>
<dbReference type="InterPro" id="IPR031322">
    <property type="entry name" value="Shikimate/glucono_kinase"/>
</dbReference>
<comment type="catalytic activity">
    <reaction evidence="19 20">
        <text>shikimate + ATP = 3-phosphoshikimate + ADP + H(+)</text>
        <dbReference type="Rhea" id="RHEA:13121"/>
        <dbReference type="ChEBI" id="CHEBI:15378"/>
        <dbReference type="ChEBI" id="CHEBI:30616"/>
        <dbReference type="ChEBI" id="CHEBI:36208"/>
        <dbReference type="ChEBI" id="CHEBI:145989"/>
        <dbReference type="ChEBI" id="CHEBI:456216"/>
        <dbReference type="EC" id="2.7.1.71"/>
    </reaction>
</comment>
<keyword evidence="7 21" id="KW-0963">Cytoplasm</keyword>
<dbReference type="InterPro" id="IPR023000">
    <property type="entry name" value="Shikimate_kinase_CS"/>
</dbReference>
<feature type="binding site" evidence="20">
    <location>
        <position position="158"/>
    </location>
    <ligand>
        <name>ATP</name>
        <dbReference type="ChEBI" id="CHEBI:30616"/>
    </ligand>
</feature>
<evidence type="ECO:0000256" key="11">
    <source>
        <dbReference type="ARBA" id="ARBA00022741"/>
    </source>
</evidence>
<keyword evidence="15 21" id="KW-0520">NAD</keyword>
<feature type="binding site" evidence="21">
    <location>
        <begin position="286"/>
        <end position="290"/>
    </location>
    <ligand>
        <name>NAD(+)</name>
        <dbReference type="ChEBI" id="CHEBI:57540"/>
    </ligand>
</feature>
<feature type="binding site" evidence="20">
    <location>
        <position position="124"/>
    </location>
    <ligand>
        <name>ATP</name>
        <dbReference type="ChEBI" id="CHEBI:30616"/>
    </ligand>
</feature>
<comment type="similarity">
    <text evidence="21">Belongs to the sugar phosphate cyclases superfamily. Dehydroquinate synthase family.</text>
</comment>
<evidence type="ECO:0000256" key="12">
    <source>
        <dbReference type="ARBA" id="ARBA00022777"/>
    </source>
</evidence>
<evidence type="ECO:0000256" key="21">
    <source>
        <dbReference type="HAMAP-Rule" id="MF_00110"/>
    </source>
</evidence>
<keyword evidence="12 20" id="KW-0418">Kinase</keyword>
<comment type="cofactor">
    <cofactor evidence="3">
        <name>Zn(2+)</name>
        <dbReference type="ChEBI" id="CHEBI:29105"/>
    </cofactor>
</comment>
<dbReference type="HAMAP" id="MF_00110">
    <property type="entry name" value="DHQ_synthase"/>
    <property type="match status" value="1"/>
</dbReference>
<dbReference type="PROSITE" id="PS01128">
    <property type="entry name" value="SHIKIMATE_KINASE"/>
    <property type="match status" value="1"/>
</dbReference>
<accession>A0A7C1G525</accession>
<name>A0A7C1G525_THERO</name>
<comment type="caution">
    <text evidence="24">The sequence shown here is derived from an EMBL/GenBank/DDBJ whole genome shotgun (WGS) entry which is preliminary data.</text>
</comment>
<keyword evidence="14 20" id="KW-0067">ATP-binding</keyword>
<dbReference type="InterPro" id="IPR027417">
    <property type="entry name" value="P-loop_NTPase"/>
</dbReference>
<evidence type="ECO:0000256" key="8">
    <source>
        <dbReference type="ARBA" id="ARBA00022605"/>
    </source>
</evidence>
<evidence type="ECO:0000256" key="13">
    <source>
        <dbReference type="ARBA" id="ARBA00022833"/>
    </source>
</evidence>
<feature type="binding site" evidence="21">
    <location>
        <position position="323"/>
    </location>
    <ligand>
        <name>NAD(+)</name>
        <dbReference type="ChEBI" id="CHEBI:57540"/>
    </ligand>
</feature>
<comment type="function">
    <text evidence="20">Catalyzes the specific phosphorylation of the 3-hydroxyl group of shikimic acid using ATP as a cosubstrate.</text>
</comment>
<dbReference type="FunFam" id="3.40.50.1970:FF:000007">
    <property type="entry name" value="Pentafunctional AROM polypeptide"/>
    <property type="match status" value="1"/>
</dbReference>
<protein>
    <recommendedName>
        <fullName evidence="20 21">Multifunctional fusion protein</fullName>
    </recommendedName>
    <domain>
        <recommendedName>
            <fullName evidence="20">Shikimate kinase</fullName>
            <shortName evidence="20">SK</shortName>
            <ecNumber evidence="20">2.7.1.71</ecNumber>
        </recommendedName>
    </domain>
    <domain>
        <recommendedName>
            <fullName evidence="21">3-dehydroquinate synthase</fullName>
            <shortName evidence="21">DHQS</shortName>
            <ecNumber evidence="21">4.2.3.4</ecNumber>
        </recommendedName>
    </domain>
</protein>
<keyword evidence="13 21" id="KW-0862">Zinc</keyword>
<dbReference type="InterPro" id="IPR056179">
    <property type="entry name" value="DHQS_C"/>
</dbReference>
<dbReference type="CDD" id="cd08195">
    <property type="entry name" value="DHQS"/>
    <property type="match status" value="1"/>
</dbReference>
<feature type="binding site" evidence="20">
    <location>
        <position position="34"/>
    </location>
    <ligand>
        <name>substrate</name>
    </ligand>
</feature>
<keyword evidence="21" id="KW-0170">Cobalt</keyword>
<dbReference type="GO" id="GO:0000287">
    <property type="term" value="F:magnesium ion binding"/>
    <property type="evidence" value="ECO:0007669"/>
    <property type="project" value="UniProtKB-UniRule"/>
</dbReference>
<dbReference type="GO" id="GO:0008652">
    <property type="term" value="P:amino acid biosynthetic process"/>
    <property type="evidence" value="ECO:0007669"/>
    <property type="project" value="UniProtKB-KW"/>
</dbReference>
<dbReference type="CDD" id="cd00464">
    <property type="entry name" value="SK"/>
    <property type="match status" value="1"/>
</dbReference>
<feature type="binding site" evidence="20">
    <location>
        <begin position="12"/>
        <end position="17"/>
    </location>
    <ligand>
        <name>ATP</name>
        <dbReference type="ChEBI" id="CHEBI:30616"/>
    </ligand>
</feature>
<evidence type="ECO:0000256" key="16">
    <source>
        <dbReference type="ARBA" id="ARBA00023141"/>
    </source>
</evidence>
<dbReference type="EC" id="4.2.3.4" evidence="21"/>
<evidence type="ECO:0000256" key="7">
    <source>
        <dbReference type="ARBA" id="ARBA00022490"/>
    </source>
</evidence>
<comment type="cofactor">
    <cofactor evidence="2 21">
        <name>NAD(+)</name>
        <dbReference type="ChEBI" id="CHEBI:57540"/>
    </cofactor>
</comment>
<dbReference type="Gene3D" id="3.40.50.1970">
    <property type="match status" value="1"/>
</dbReference>
<dbReference type="AlphaFoldDB" id="A0A7C1G525"/>
<comment type="catalytic activity">
    <reaction evidence="1 21">
        <text>7-phospho-2-dehydro-3-deoxy-D-arabino-heptonate = 3-dehydroquinate + phosphate</text>
        <dbReference type="Rhea" id="RHEA:21968"/>
        <dbReference type="ChEBI" id="CHEBI:32364"/>
        <dbReference type="ChEBI" id="CHEBI:43474"/>
        <dbReference type="ChEBI" id="CHEBI:58394"/>
        <dbReference type="EC" id="4.2.3.4"/>
    </reaction>
</comment>
<keyword evidence="11 21" id="KW-0547">Nucleotide-binding</keyword>
<evidence type="ECO:0000256" key="18">
    <source>
        <dbReference type="ARBA" id="ARBA00023268"/>
    </source>
</evidence>
<evidence type="ECO:0000313" key="24">
    <source>
        <dbReference type="EMBL" id="HEF64265.1"/>
    </source>
</evidence>
<dbReference type="GO" id="GO:0004765">
    <property type="term" value="F:shikimate kinase activity"/>
    <property type="evidence" value="ECO:0007669"/>
    <property type="project" value="UniProtKB-UniRule"/>
</dbReference>
<dbReference type="GO" id="GO:0003856">
    <property type="term" value="F:3-dehydroquinate synthase activity"/>
    <property type="evidence" value="ECO:0007669"/>
    <property type="project" value="UniProtKB-UniRule"/>
</dbReference>
<feature type="binding site" evidence="21">
    <location>
        <position position="451"/>
    </location>
    <ligand>
        <name>Zn(2+)</name>
        <dbReference type="ChEBI" id="CHEBI:29105"/>
    </ligand>
</feature>
<feature type="binding site" evidence="21">
    <location>
        <position position="365"/>
    </location>
    <ligand>
        <name>Zn(2+)</name>
        <dbReference type="ChEBI" id="CHEBI:29105"/>
    </ligand>
</feature>
<feature type="binding site" evidence="20">
    <location>
        <position position="58"/>
    </location>
    <ligand>
        <name>substrate</name>
    </ligand>
</feature>
<dbReference type="EMBL" id="DSJL01000002">
    <property type="protein sequence ID" value="HEF64265.1"/>
    <property type="molecule type" value="Genomic_DNA"/>
</dbReference>
<evidence type="ECO:0000256" key="10">
    <source>
        <dbReference type="ARBA" id="ARBA00022723"/>
    </source>
</evidence>
<evidence type="ECO:0000256" key="6">
    <source>
        <dbReference type="ARBA" id="ARBA00004842"/>
    </source>
</evidence>
<feature type="binding site" evidence="20">
    <location>
        <position position="80"/>
    </location>
    <ligand>
        <name>substrate</name>
    </ligand>
</feature>
<evidence type="ECO:0000256" key="14">
    <source>
        <dbReference type="ARBA" id="ARBA00022840"/>
    </source>
</evidence>
<dbReference type="Pfam" id="PF24621">
    <property type="entry name" value="DHQS_C"/>
    <property type="match status" value="1"/>
</dbReference>
<comment type="pathway">
    <text evidence="5 21">Metabolic intermediate biosynthesis; chorismate biosynthesis; chorismate from D-erythrose 4-phosphate and phosphoenolpyruvate: step 2/7.</text>
</comment>
<dbReference type="Pfam" id="PF01761">
    <property type="entry name" value="DHQ_synthase"/>
    <property type="match status" value="1"/>
</dbReference>
<feature type="domain" description="3-dehydroquinate synthase N-terminal" evidence="22">
    <location>
        <begin position="249"/>
        <end position="359"/>
    </location>
</feature>
<evidence type="ECO:0000259" key="22">
    <source>
        <dbReference type="Pfam" id="PF01761"/>
    </source>
</evidence>
<feature type="binding site" evidence="20">
    <location>
        <position position="142"/>
    </location>
    <ligand>
        <name>substrate</name>
    </ligand>
</feature>
<keyword evidence="17 21" id="KW-0456">Lyase</keyword>
<evidence type="ECO:0000256" key="4">
    <source>
        <dbReference type="ARBA" id="ARBA00003485"/>
    </source>
</evidence>